<dbReference type="RefSeq" id="WP_100706484.1">
    <property type="nucleotide sequence ID" value="NZ_NPDL01000001.1"/>
</dbReference>
<evidence type="ECO:0000256" key="3">
    <source>
        <dbReference type="SAM" id="Phobius"/>
    </source>
</evidence>
<feature type="transmembrane region" description="Helical" evidence="3">
    <location>
        <begin position="12"/>
        <end position="31"/>
    </location>
</feature>
<dbReference type="PANTHER" id="PTHR31302">
    <property type="entry name" value="TRANSMEMBRANE PROTEIN WITH METALLOPHOSPHOESTERASE DOMAIN-RELATED"/>
    <property type="match status" value="1"/>
</dbReference>
<feature type="transmembrane region" description="Helical" evidence="3">
    <location>
        <begin position="103"/>
        <end position="121"/>
    </location>
</feature>
<dbReference type="InterPro" id="IPR029052">
    <property type="entry name" value="Metallo-depent_PP-like"/>
</dbReference>
<dbReference type="InterPro" id="IPR051158">
    <property type="entry name" value="Metallophosphoesterase_sf"/>
</dbReference>
<feature type="transmembrane region" description="Helical" evidence="3">
    <location>
        <begin position="51"/>
        <end position="69"/>
    </location>
</feature>
<feature type="transmembrane region" description="Helical" evidence="3">
    <location>
        <begin position="75"/>
        <end position="96"/>
    </location>
</feature>
<evidence type="ECO:0000259" key="4">
    <source>
        <dbReference type="Pfam" id="PF00149"/>
    </source>
</evidence>
<reference evidence="5 6" key="1">
    <citation type="submission" date="2017-07" db="EMBL/GenBank/DDBJ databases">
        <title>Leptospira spp. isolated from tropical soils.</title>
        <authorList>
            <person name="Thibeaux R."/>
            <person name="Iraola G."/>
            <person name="Ferres I."/>
            <person name="Bierque E."/>
            <person name="Girault D."/>
            <person name="Soupe-Gilbert M.-E."/>
            <person name="Picardeau M."/>
            <person name="Goarant C."/>
        </authorList>
    </citation>
    <scope>NUCLEOTIDE SEQUENCE [LARGE SCALE GENOMIC DNA]</scope>
    <source>
        <strain evidence="5 6">MCA1-C-A1</strain>
    </source>
</reference>
<dbReference type="GO" id="GO:0009245">
    <property type="term" value="P:lipid A biosynthetic process"/>
    <property type="evidence" value="ECO:0007669"/>
    <property type="project" value="TreeGrafter"/>
</dbReference>
<dbReference type="EMBL" id="NPDN01000004">
    <property type="protein sequence ID" value="PJZ25847.1"/>
    <property type="molecule type" value="Genomic_DNA"/>
</dbReference>
<comment type="caution">
    <text evidence="5">The sequence shown here is derived from an EMBL/GenBank/DDBJ whole genome shotgun (WGS) entry which is preliminary data.</text>
</comment>
<keyword evidence="1" id="KW-0479">Metal-binding</keyword>
<accession>A0A2M9XDT3</accession>
<evidence type="ECO:0000256" key="2">
    <source>
        <dbReference type="ARBA" id="ARBA00022801"/>
    </source>
</evidence>
<dbReference type="GO" id="GO:0046872">
    <property type="term" value="F:metal ion binding"/>
    <property type="evidence" value="ECO:0007669"/>
    <property type="project" value="UniProtKB-KW"/>
</dbReference>
<dbReference type="Gene3D" id="3.60.21.10">
    <property type="match status" value="1"/>
</dbReference>
<evidence type="ECO:0000256" key="1">
    <source>
        <dbReference type="ARBA" id="ARBA00022723"/>
    </source>
</evidence>
<dbReference type="Proteomes" id="UP000232196">
    <property type="component" value="Unassembled WGS sequence"/>
</dbReference>
<dbReference type="Pfam" id="PF00149">
    <property type="entry name" value="Metallophos"/>
    <property type="match status" value="1"/>
</dbReference>
<protein>
    <submittedName>
        <fullName evidence="5">Metallophosphoesterase</fullName>
    </submittedName>
</protein>
<gene>
    <name evidence="5" type="ORF">CH357_09445</name>
</gene>
<name>A0A2M9XDT3_9LEPT</name>
<dbReference type="GO" id="GO:0008758">
    <property type="term" value="F:UDP-2,3-diacylglucosamine hydrolase activity"/>
    <property type="evidence" value="ECO:0007669"/>
    <property type="project" value="TreeGrafter"/>
</dbReference>
<evidence type="ECO:0000313" key="6">
    <source>
        <dbReference type="Proteomes" id="UP000232196"/>
    </source>
</evidence>
<proteinExistence type="predicted"/>
<feature type="domain" description="Calcineurin-like phosphoesterase" evidence="4">
    <location>
        <begin position="142"/>
        <end position="299"/>
    </location>
</feature>
<keyword evidence="2" id="KW-0378">Hydrolase</keyword>
<dbReference type="GO" id="GO:0016020">
    <property type="term" value="C:membrane"/>
    <property type="evidence" value="ECO:0007669"/>
    <property type="project" value="GOC"/>
</dbReference>
<dbReference type="AlphaFoldDB" id="A0A2M9XDT3"/>
<keyword evidence="3" id="KW-0812">Transmembrane</keyword>
<dbReference type="OrthoDB" id="9780884at2"/>
<keyword evidence="6" id="KW-1185">Reference proteome</keyword>
<keyword evidence="3" id="KW-1133">Transmembrane helix</keyword>
<evidence type="ECO:0000313" key="5">
    <source>
        <dbReference type="EMBL" id="PJZ25847.1"/>
    </source>
</evidence>
<sequence length="376" mass="42870">MNFYLNAYSKSNFIIDVIVIITFILFLFVSLGNKRKFVFSKEWDLSFYKRILILVLIYLALASTIPFFLDVSSFIRVRIAWTVLTIALPLIGLVHFVFSKRTFFLFGSIFLVCIKFYSEVWEPNFLDVERIQIRSDKIVSPIKIVHISDLQTDDIRDLHLEVREEANRFQPDLILFTGDVMNHASIYPIVTSYLKEFKSNNGFFFVTGDVDHILRYTDFSKKSGSVLWDRKSKVLQVGKNKIGLIGLGLPDYRNKTLIWSLRREIPEDIYSILISHYPDSVLHQPNEKVDLVLAGHTHGGQVQVPFFGPILTLSKVPRHIAAGGLNAYKNTDIIVSRGLGAEGHVAPRIRFGARPHLILLELLPANSTKETAKSGI</sequence>
<dbReference type="SUPFAM" id="SSF56300">
    <property type="entry name" value="Metallo-dependent phosphatases"/>
    <property type="match status" value="1"/>
</dbReference>
<dbReference type="PANTHER" id="PTHR31302:SF31">
    <property type="entry name" value="PHOSPHODIESTERASE YAEI"/>
    <property type="match status" value="1"/>
</dbReference>
<dbReference type="InterPro" id="IPR004843">
    <property type="entry name" value="Calcineurin-like_PHP"/>
</dbReference>
<keyword evidence="3" id="KW-0472">Membrane</keyword>
<organism evidence="5 6">
    <name type="scientific">Leptospira hartskeerlii</name>
    <dbReference type="NCBI Taxonomy" id="2023177"/>
    <lineage>
        <taxon>Bacteria</taxon>
        <taxon>Pseudomonadati</taxon>
        <taxon>Spirochaetota</taxon>
        <taxon>Spirochaetia</taxon>
        <taxon>Leptospirales</taxon>
        <taxon>Leptospiraceae</taxon>
        <taxon>Leptospira</taxon>
    </lineage>
</organism>